<evidence type="ECO:0000313" key="17">
    <source>
        <dbReference type="Proteomes" id="UP000887229"/>
    </source>
</evidence>
<keyword evidence="17" id="KW-1185">Reference proteome</keyword>
<dbReference type="SMART" id="SM00220">
    <property type="entry name" value="S_TKc"/>
    <property type="match status" value="1"/>
</dbReference>
<evidence type="ECO:0000256" key="1">
    <source>
        <dbReference type="ARBA" id="ARBA00004623"/>
    </source>
</evidence>
<dbReference type="Gene3D" id="1.10.510.10">
    <property type="entry name" value="Transferase(Phosphotransferase) domain 1"/>
    <property type="match status" value="1"/>
</dbReference>
<evidence type="ECO:0000256" key="7">
    <source>
        <dbReference type="ARBA" id="ARBA00022777"/>
    </source>
</evidence>
<dbReference type="GO" id="GO:0004674">
    <property type="term" value="F:protein serine/threonine kinase activity"/>
    <property type="evidence" value="ECO:0007669"/>
    <property type="project" value="UniProtKB-KW"/>
</dbReference>
<evidence type="ECO:0000256" key="11">
    <source>
        <dbReference type="ARBA" id="ARBA00030237"/>
    </source>
</evidence>
<feature type="domain" description="Protein kinase" evidence="14">
    <location>
        <begin position="47"/>
        <end position="324"/>
    </location>
</feature>
<dbReference type="OrthoDB" id="10252171at2759"/>
<evidence type="ECO:0000256" key="9">
    <source>
        <dbReference type="ARBA" id="ARBA00022927"/>
    </source>
</evidence>
<dbReference type="PROSITE" id="PS00108">
    <property type="entry name" value="PROTEIN_KINASE_ST"/>
    <property type="match status" value="1"/>
</dbReference>
<dbReference type="InterPro" id="IPR011009">
    <property type="entry name" value="Kinase-like_dom_sf"/>
</dbReference>
<keyword evidence="5" id="KW-0808">Transferase</keyword>
<dbReference type="PANTHER" id="PTHR24348:SF22">
    <property type="entry name" value="NON-SPECIFIC SERINE_THREONINE PROTEIN KINASE"/>
    <property type="match status" value="1"/>
</dbReference>
<evidence type="ECO:0000256" key="2">
    <source>
        <dbReference type="ARBA" id="ARBA00012513"/>
    </source>
</evidence>
<dbReference type="InterPro" id="IPR007275">
    <property type="entry name" value="YTH_domain"/>
</dbReference>
<keyword evidence="6" id="KW-0547">Nucleotide-binding</keyword>
<keyword evidence="3" id="KW-0813">Transport</keyword>
<evidence type="ECO:0000256" key="6">
    <source>
        <dbReference type="ARBA" id="ARBA00022741"/>
    </source>
</evidence>
<keyword evidence="7 16" id="KW-0418">Kinase</keyword>
<dbReference type="RefSeq" id="XP_046119408.1">
    <property type="nucleotide sequence ID" value="XM_046265641.1"/>
</dbReference>
<dbReference type="PROSITE" id="PS50011">
    <property type="entry name" value="PROTEIN_KINASE_DOM"/>
    <property type="match status" value="1"/>
</dbReference>
<dbReference type="GO" id="GO:0005776">
    <property type="term" value="C:autophagosome"/>
    <property type="evidence" value="ECO:0007669"/>
    <property type="project" value="TreeGrafter"/>
</dbReference>
<gene>
    <name evidence="16" type="ORF">F5Z01DRAFT_680962</name>
</gene>
<dbReference type="EC" id="2.7.11.1" evidence="2"/>
<dbReference type="GeneID" id="70296544"/>
<dbReference type="CDD" id="cd21134">
    <property type="entry name" value="YTH"/>
    <property type="match status" value="1"/>
</dbReference>
<comment type="catalytic activity">
    <reaction evidence="13">
        <text>L-seryl-[protein] + ATP = O-phospho-L-seryl-[protein] + ADP + H(+)</text>
        <dbReference type="Rhea" id="RHEA:17989"/>
        <dbReference type="Rhea" id="RHEA-COMP:9863"/>
        <dbReference type="Rhea" id="RHEA-COMP:11604"/>
        <dbReference type="ChEBI" id="CHEBI:15378"/>
        <dbReference type="ChEBI" id="CHEBI:29999"/>
        <dbReference type="ChEBI" id="CHEBI:30616"/>
        <dbReference type="ChEBI" id="CHEBI:83421"/>
        <dbReference type="ChEBI" id="CHEBI:456216"/>
        <dbReference type="EC" id="2.7.11.1"/>
    </reaction>
</comment>
<evidence type="ECO:0000256" key="4">
    <source>
        <dbReference type="ARBA" id="ARBA00022527"/>
    </source>
</evidence>
<evidence type="ECO:0000256" key="5">
    <source>
        <dbReference type="ARBA" id="ARBA00022679"/>
    </source>
</evidence>
<dbReference type="Proteomes" id="UP000887229">
    <property type="component" value="Unassembled WGS sequence"/>
</dbReference>
<dbReference type="GO" id="GO:0000045">
    <property type="term" value="P:autophagosome assembly"/>
    <property type="evidence" value="ECO:0007669"/>
    <property type="project" value="TreeGrafter"/>
</dbReference>
<dbReference type="Gene3D" id="3.10.590.10">
    <property type="entry name" value="ph1033 like domains"/>
    <property type="match status" value="1"/>
</dbReference>
<dbReference type="GO" id="GO:0034045">
    <property type="term" value="C:phagophore assembly site membrane"/>
    <property type="evidence" value="ECO:0007669"/>
    <property type="project" value="UniProtKB-SubCell"/>
</dbReference>
<proteinExistence type="predicted"/>
<organism evidence="16 17">
    <name type="scientific">Emericellopsis atlantica</name>
    <dbReference type="NCBI Taxonomy" id="2614577"/>
    <lineage>
        <taxon>Eukaryota</taxon>
        <taxon>Fungi</taxon>
        <taxon>Dikarya</taxon>
        <taxon>Ascomycota</taxon>
        <taxon>Pezizomycotina</taxon>
        <taxon>Sordariomycetes</taxon>
        <taxon>Hypocreomycetidae</taxon>
        <taxon>Hypocreales</taxon>
        <taxon>Bionectriaceae</taxon>
        <taxon>Emericellopsis</taxon>
    </lineage>
</organism>
<keyword evidence="8" id="KW-0067">ATP-binding</keyword>
<name>A0A9P7ZNQ6_9HYPO</name>
<comment type="catalytic activity">
    <reaction evidence="12">
        <text>L-threonyl-[protein] + ATP = O-phospho-L-threonyl-[protein] + ADP + H(+)</text>
        <dbReference type="Rhea" id="RHEA:46608"/>
        <dbReference type="Rhea" id="RHEA-COMP:11060"/>
        <dbReference type="Rhea" id="RHEA-COMP:11605"/>
        <dbReference type="ChEBI" id="CHEBI:15378"/>
        <dbReference type="ChEBI" id="CHEBI:30013"/>
        <dbReference type="ChEBI" id="CHEBI:30616"/>
        <dbReference type="ChEBI" id="CHEBI:61977"/>
        <dbReference type="ChEBI" id="CHEBI:456216"/>
        <dbReference type="EC" id="2.7.11.1"/>
    </reaction>
</comment>
<dbReference type="GO" id="GO:0003723">
    <property type="term" value="F:RNA binding"/>
    <property type="evidence" value="ECO:0007669"/>
    <property type="project" value="InterPro"/>
</dbReference>
<accession>A0A9P7ZNQ6</accession>
<evidence type="ECO:0000313" key="16">
    <source>
        <dbReference type="EMBL" id="KAG9255484.1"/>
    </source>
</evidence>
<evidence type="ECO:0000259" key="15">
    <source>
        <dbReference type="PROSITE" id="PS50882"/>
    </source>
</evidence>
<keyword evidence="10" id="KW-0072">Autophagy</keyword>
<sequence length="473" mass="53077">MPARTAASDLVLDAKLDTEFFDSCIRHTRFVQGPSARERRTRIREVWDIGRIIGRGSFGSVRIESCRTMLSGQQSQSRIRQRAVKKISKDSRHQGRWDYLKELETVIKFSHERYAPHFVRTEGWFENSEDVFITLEYLPLGDLQHFMKNSPAFDEEAVRRITGQLLEGIAFMHDSGFAHRDLKPGNILVEAASPDWLVKIADFGISKRAQEGGTDLRTMQIGTFGYMAPEVMGFFSGNDPSVAYSVTVDIWAIGIIAYELLFKRHPFVNVKDILDYVTGAEELRFSGRSELGTTEVCLDFLRSLLTPNPVTRPTAGAANNHSWFGREPSPMDTEEPLFVEEASVPDGPMAAFPAATPASVAWSASQLNGGTQTTATLMPTYQGHHLDASILIPAFRHLDLERLDVETSAAHGVWTSSQRVNNMLNKAYLKTGGRVVLFFSVIKSRKLCGVAQMTSEMDWDNTDEHWFEDAWSG</sequence>
<keyword evidence="4" id="KW-0723">Serine/threonine-protein kinase</keyword>
<dbReference type="GO" id="GO:0010506">
    <property type="term" value="P:regulation of autophagy"/>
    <property type="evidence" value="ECO:0007669"/>
    <property type="project" value="InterPro"/>
</dbReference>
<dbReference type="AlphaFoldDB" id="A0A9P7ZNQ6"/>
<dbReference type="PANTHER" id="PTHR24348">
    <property type="entry name" value="SERINE/THREONINE-PROTEIN KINASE UNC-51-RELATED"/>
    <property type="match status" value="1"/>
</dbReference>
<evidence type="ECO:0000256" key="3">
    <source>
        <dbReference type="ARBA" id="ARBA00022448"/>
    </source>
</evidence>
<evidence type="ECO:0000256" key="8">
    <source>
        <dbReference type="ARBA" id="ARBA00022840"/>
    </source>
</evidence>
<dbReference type="InterPro" id="IPR000719">
    <property type="entry name" value="Prot_kinase_dom"/>
</dbReference>
<dbReference type="InterPro" id="IPR045269">
    <property type="entry name" value="Atg1-like"/>
</dbReference>
<comment type="subcellular location">
    <subcellularLocation>
        <location evidence="1">Preautophagosomal structure membrane</location>
        <topology evidence="1">Peripheral membrane protein</topology>
    </subcellularLocation>
</comment>
<evidence type="ECO:0000256" key="13">
    <source>
        <dbReference type="ARBA" id="ARBA00048679"/>
    </source>
</evidence>
<keyword evidence="9" id="KW-0653">Protein transport</keyword>
<feature type="domain" description="YTH" evidence="15">
    <location>
        <begin position="392"/>
        <end position="473"/>
    </location>
</feature>
<comment type="caution">
    <text evidence="16">The sequence shown here is derived from an EMBL/GenBank/DDBJ whole genome shotgun (WGS) entry which is preliminary data.</text>
</comment>
<dbReference type="EMBL" id="MU251251">
    <property type="protein sequence ID" value="KAG9255484.1"/>
    <property type="molecule type" value="Genomic_DNA"/>
</dbReference>
<dbReference type="GO" id="GO:0005829">
    <property type="term" value="C:cytosol"/>
    <property type="evidence" value="ECO:0007669"/>
    <property type="project" value="TreeGrafter"/>
</dbReference>
<dbReference type="GO" id="GO:0015031">
    <property type="term" value="P:protein transport"/>
    <property type="evidence" value="ECO:0007669"/>
    <property type="project" value="UniProtKB-KW"/>
</dbReference>
<reference evidence="16" key="1">
    <citation type="journal article" date="2021" name="IMA Fungus">
        <title>Genomic characterization of three marine fungi, including Emericellopsis atlantica sp. nov. with signatures of a generalist lifestyle and marine biomass degradation.</title>
        <authorList>
            <person name="Hagestad O.C."/>
            <person name="Hou L."/>
            <person name="Andersen J.H."/>
            <person name="Hansen E.H."/>
            <person name="Altermark B."/>
            <person name="Li C."/>
            <person name="Kuhnert E."/>
            <person name="Cox R.J."/>
            <person name="Crous P.W."/>
            <person name="Spatafora J.W."/>
            <person name="Lail K."/>
            <person name="Amirebrahimi M."/>
            <person name="Lipzen A."/>
            <person name="Pangilinan J."/>
            <person name="Andreopoulos W."/>
            <person name="Hayes R.D."/>
            <person name="Ng V."/>
            <person name="Grigoriev I.V."/>
            <person name="Jackson S.A."/>
            <person name="Sutton T.D.S."/>
            <person name="Dobson A.D.W."/>
            <person name="Rama T."/>
        </authorList>
    </citation>
    <scope>NUCLEOTIDE SEQUENCE</scope>
    <source>
        <strain evidence="16">TS7</strain>
    </source>
</reference>
<dbReference type="SUPFAM" id="SSF56112">
    <property type="entry name" value="Protein kinase-like (PK-like)"/>
    <property type="match status" value="1"/>
</dbReference>
<dbReference type="InterPro" id="IPR008271">
    <property type="entry name" value="Ser/Thr_kinase_AS"/>
</dbReference>
<dbReference type="GO" id="GO:0005524">
    <property type="term" value="F:ATP binding"/>
    <property type="evidence" value="ECO:0007669"/>
    <property type="project" value="UniProtKB-KW"/>
</dbReference>
<dbReference type="Pfam" id="PF00069">
    <property type="entry name" value="Pkinase"/>
    <property type="match status" value="1"/>
</dbReference>
<evidence type="ECO:0000256" key="12">
    <source>
        <dbReference type="ARBA" id="ARBA00047899"/>
    </source>
</evidence>
<protein>
    <recommendedName>
        <fullName evidence="2">non-specific serine/threonine protein kinase</fullName>
        <ecNumber evidence="2">2.7.11.1</ecNumber>
    </recommendedName>
    <alternativeName>
        <fullName evidence="11">Autophagy-related protein 1</fullName>
    </alternativeName>
</protein>
<dbReference type="PROSITE" id="PS50882">
    <property type="entry name" value="YTH"/>
    <property type="match status" value="1"/>
</dbReference>
<evidence type="ECO:0000256" key="10">
    <source>
        <dbReference type="ARBA" id="ARBA00023006"/>
    </source>
</evidence>
<dbReference type="Pfam" id="PF04146">
    <property type="entry name" value="YTH"/>
    <property type="match status" value="1"/>
</dbReference>
<evidence type="ECO:0000259" key="14">
    <source>
        <dbReference type="PROSITE" id="PS50011"/>
    </source>
</evidence>